<dbReference type="InterPro" id="IPR006020">
    <property type="entry name" value="PTB/PI_dom"/>
</dbReference>
<dbReference type="InterPro" id="IPR014352">
    <property type="entry name" value="FERM/acyl-CoA-bd_prot_sf"/>
</dbReference>
<feature type="domain" description="MyTH4" evidence="17">
    <location>
        <begin position="2089"/>
        <end position="2267"/>
    </location>
</feature>
<dbReference type="SMART" id="SM00015">
    <property type="entry name" value="IQ"/>
    <property type="match status" value="4"/>
</dbReference>
<reference evidence="19 20" key="1">
    <citation type="submission" date="2024-04" db="EMBL/GenBank/DDBJ databases">
        <authorList>
            <person name="Waldvogel A.-M."/>
            <person name="Schoenle A."/>
        </authorList>
    </citation>
    <scope>NUCLEOTIDE SEQUENCE [LARGE SCALE GENOMIC DNA]</scope>
</reference>
<dbReference type="CDD" id="cd14473">
    <property type="entry name" value="FERM_B-lobe"/>
    <property type="match status" value="2"/>
</dbReference>
<dbReference type="GO" id="GO:0003774">
    <property type="term" value="F:cytoskeletal motor activity"/>
    <property type="evidence" value="ECO:0007669"/>
    <property type="project" value="UniProtKB-UniRule"/>
</dbReference>
<evidence type="ECO:0000256" key="3">
    <source>
        <dbReference type="ARBA" id="ARBA00022443"/>
    </source>
</evidence>
<dbReference type="InterPro" id="IPR019749">
    <property type="entry name" value="Band_41_domain"/>
</dbReference>
<evidence type="ECO:0000313" key="20">
    <source>
        <dbReference type="Proteomes" id="UP001497482"/>
    </source>
</evidence>
<dbReference type="InterPro" id="IPR011993">
    <property type="entry name" value="PH-like_dom_sf"/>
</dbReference>
<dbReference type="Pfam" id="PF00612">
    <property type="entry name" value="IQ"/>
    <property type="match status" value="3"/>
</dbReference>
<feature type="region of interest" description="Actin-binding" evidence="12">
    <location>
        <begin position="1734"/>
        <end position="1756"/>
    </location>
</feature>
<evidence type="ECO:0000256" key="9">
    <source>
        <dbReference type="ARBA" id="ARBA00023175"/>
    </source>
</evidence>
<dbReference type="InterPro" id="IPR035963">
    <property type="entry name" value="FERM_2"/>
</dbReference>
<dbReference type="InterPro" id="IPR038185">
    <property type="entry name" value="MyTH4_dom_sf"/>
</dbReference>
<dbReference type="SMART" id="SM00295">
    <property type="entry name" value="B41"/>
    <property type="match status" value="2"/>
</dbReference>
<dbReference type="Gene3D" id="1.10.10.820">
    <property type="match status" value="1"/>
</dbReference>
<feature type="region of interest" description="Disordered" evidence="13">
    <location>
        <begin position="598"/>
        <end position="620"/>
    </location>
</feature>
<evidence type="ECO:0000256" key="11">
    <source>
        <dbReference type="PROSITE-ProRule" id="PRU00192"/>
    </source>
</evidence>
<dbReference type="InterPro" id="IPR000299">
    <property type="entry name" value="FERM_domain"/>
</dbReference>
<dbReference type="Pfam" id="PF16014">
    <property type="entry name" value="SAP130_C"/>
    <property type="match status" value="1"/>
</dbReference>
<comment type="similarity">
    <text evidence="2 12">Belongs to the TRAFAC class myosin-kinesin ATPase superfamily. Myosin family.</text>
</comment>
<keyword evidence="3 11" id="KW-0728">SH3 domain</keyword>
<feature type="domain" description="FERM" evidence="16">
    <location>
        <begin position="2867"/>
        <end position="3171"/>
    </location>
</feature>
<dbReference type="EMBL" id="OZ035824">
    <property type="protein sequence ID" value="CAL1593252.1"/>
    <property type="molecule type" value="Genomic_DNA"/>
</dbReference>
<dbReference type="Pfam" id="PF00063">
    <property type="entry name" value="Myosin_head"/>
    <property type="match status" value="1"/>
</dbReference>
<dbReference type="Gene3D" id="2.30.30.40">
    <property type="entry name" value="SH3 Domains"/>
    <property type="match status" value="1"/>
</dbReference>
<dbReference type="CDD" id="cd13199">
    <property type="entry name" value="FERM_C2_MyoVII"/>
    <property type="match status" value="1"/>
</dbReference>
<dbReference type="Gene3D" id="3.10.20.90">
    <property type="entry name" value="Phosphatidylinositol 3-kinase Catalytic Subunit, Chain A, domain 1"/>
    <property type="match status" value="2"/>
</dbReference>
<dbReference type="InterPro" id="IPR001609">
    <property type="entry name" value="Myosin_head_motor_dom-like"/>
</dbReference>
<dbReference type="Gene3D" id="2.30.29.30">
    <property type="entry name" value="Pleckstrin-homology domain (PH domain)/Phosphotyrosine-binding domain (PTB)"/>
    <property type="match status" value="2"/>
</dbReference>
<dbReference type="PROSITE" id="PS51456">
    <property type="entry name" value="MYOSIN_MOTOR"/>
    <property type="match status" value="1"/>
</dbReference>
<proteinExistence type="inferred from homology"/>
<dbReference type="InterPro" id="IPR002404">
    <property type="entry name" value="IRS_PTB"/>
</dbReference>
<feature type="compositionally biased region" description="Basic and acidic residues" evidence="13">
    <location>
        <begin position="903"/>
        <end position="915"/>
    </location>
</feature>
<dbReference type="SUPFAM" id="SSF50044">
    <property type="entry name" value="SH3-domain"/>
    <property type="match status" value="1"/>
</dbReference>
<dbReference type="InterPro" id="IPR019748">
    <property type="entry name" value="FERM_central"/>
</dbReference>
<dbReference type="PRINTS" id="PR00193">
    <property type="entry name" value="MYOSINHEAVY"/>
</dbReference>
<protein>
    <recommendedName>
        <fullName evidence="21">Unconventional myosin-VIIa</fullName>
    </recommendedName>
</protein>
<dbReference type="PROSITE" id="PS51016">
    <property type="entry name" value="MYTH4"/>
    <property type="match status" value="2"/>
</dbReference>
<dbReference type="InterPro" id="IPR001452">
    <property type="entry name" value="SH3_domain"/>
</dbReference>
<dbReference type="GO" id="GO:0016459">
    <property type="term" value="C:myosin complex"/>
    <property type="evidence" value="ECO:0007669"/>
    <property type="project" value="UniProtKB-KW"/>
</dbReference>
<dbReference type="InterPro" id="IPR036961">
    <property type="entry name" value="Kinesin_motor_dom_sf"/>
</dbReference>
<feature type="domain" description="PID" evidence="14">
    <location>
        <begin position="3095"/>
        <end position="3124"/>
    </location>
</feature>
<dbReference type="InterPro" id="IPR041794">
    <property type="entry name" value="MyoVII_FERM_C2"/>
</dbReference>
<dbReference type="CDD" id="cd01381">
    <property type="entry name" value="MYSc_Myo7"/>
    <property type="match status" value="1"/>
</dbReference>
<dbReference type="InterPro" id="IPR041793">
    <property type="entry name" value="MyoVII_FERM_C1"/>
</dbReference>
<dbReference type="InterPro" id="IPR029071">
    <property type="entry name" value="Ubiquitin-like_domsf"/>
</dbReference>
<dbReference type="Gene3D" id="1.20.58.530">
    <property type="match status" value="1"/>
</dbReference>
<evidence type="ECO:0000259" key="15">
    <source>
        <dbReference type="PROSITE" id="PS50002"/>
    </source>
</evidence>
<feature type="region of interest" description="Disordered" evidence="13">
    <location>
        <begin position="847"/>
        <end position="915"/>
    </location>
</feature>
<dbReference type="InterPro" id="IPR036106">
    <property type="entry name" value="MYSc_Myo7"/>
</dbReference>
<dbReference type="SUPFAM" id="SSF52540">
    <property type="entry name" value="P-loop containing nucleoside triphosphate hydrolases"/>
    <property type="match status" value="1"/>
</dbReference>
<comment type="subcellular location">
    <subcellularLocation>
        <location evidence="1">Cytoplasm</location>
    </subcellularLocation>
</comment>
<feature type="compositionally biased region" description="Basic and acidic residues" evidence="13">
    <location>
        <begin position="76"/>
        <end position="85"/>
    </location>
</feature>
<dbReference type="InterPro" id="IPR036028">
    <property type="entry name" value="SH3-like_dom_sf"/>
</dbReference>
<dbReference type="InterPro" id="IPR027417">
    <property type="entry name" value="P-loop_NTPase"/>
</dbReference>
<dbReference type="Gene3D" id="1.20.80.10">
    <property type="match status" value="2"/>
</dbReference>
<feature type="domain" description="FERM" evidence="16">
    <location>
        <begin position="2272"/>
        <end position="2579"/>
    </location>
</feature>
<feature type="domain" description="Myosin motor" evidence="18">
    <location>
        <begin position="1158"/>
        <end position="1857"/>
    </location>
</feature>
<dbReference type="SUPFAM" id="SSF54236">
    <property type="entry name" value="Ubiquitin-like"/>
    <property type="match status" value="2"/>
</dbReference>
<accession>A0AAV2KTC5</accession>
<dbReference type="Pfam" id="PF21989">
    <property type="entry name" value="RA_2"/>
    <property type="match status" value="2"/>
</dbReference>
<evidence type="ECO:0000256" key="4">
    <source>
        <dbReference type="ARBA" id="ARBA00022490"/>
    </source>
</evidence>
<dbReference type="Gene3D" id="1.20.5.190">
    <property type="match status" value="2"/>
</dbReference>
<dbReference type="Pfam" id="PF02174">
    <property type="entry name" value="IRS"/>
    <property type="match status" value="1"/>
</dbReference>
<dbReference type="CDD" id="cd13198">
    <property type="entry name" value="FERM_C1_MyoVII"/>
    <property type="match status" value="1"/>
</dbReference>
<dbReference type="SUPFAM" id="SSF47031">
    <property type="entry name" value="Second domain of FERM"/>
    <property type="match status" value="2"/>
</dbReference>
<feature type="binding site" evidence="12">
    <location>
        <begin position="1251"/>
        <end position="1258"/>
    </location>
    <ligand>
        <name>ATP</name>
        <dbReference type="ChEBI" id="CHEBI:30616"/>
    </ligand>
</feature>
<evidence type="ECO:0000259" key="17">
    <source>
        <dbReference type="PROSITE" id="PS51016"/>
    </source>
</evidence>
<dbReference type="SMART" id="SM00139">
    <property type="entry name" value="MyTH4"/>
    <property type="match status" value="2"/>
</dbReference>
<evidence type="ECO:0000313" key="19">
    <source>
        <dbReference type="EMBL" id="CAL1593252.1"/>
    </source>
</evidence>
<organism evidence="19 20">
    <name type="scientific">Knipowitschia caucasica</name>
    <name type="common">Caucasian dwarf goby</name>
    <name type="synonym">Pomatoschistus caucasicus</name>
    <dbReference type="NCBI Taxonomy" id="637954"/>
    <lineage>
        <taxon>Eukaryota</taxon>
        <taxon>Metazoa</taxon>
        <taxon>Chordata</taxon>
        <taxon>Craniata</taxon>
        <taxon>Vertebrata</taxon>
        <taxon>Euteleostomi</taxon>
        <taxon>Actinopterygii</taxon>
        <taxon>Neopterygii</taxon>
        <taxon>Teleostei</taxon>
        <taxon>Neoteleostei</taxon>
        <taxon>Acanthomorphata</taxon>
        <taxon>Gobiaria</taxon>
        <taxon>Gobiiformes</taxon>
        <taxon>Gobioidei</taxon>
        <taxon>Gobiidae</taxon>
        <taxon>Gobiinae</taxon>
        <taxon>Knipowitschia</taxon>
    </lineage>
</organism>
<dbReference type="Gene3D" id="6.20.240.20">
    <property type="match status" value="1"/>
</dbReference>
<dbReference type="PROSITE" id="PS50096">
    <property type="entry name" value="IQ"/>
    <property type="match status" value="4"/>
</dbReference>
<dbReference type="InterPro" id="IPR031963">
    <property type="entry name" value="SAP130_C"/>
</dbReference>
<dbReference type="PROSITE" id="PS01179">
    <property type="entry name" value="PID"/>
    <property type="match status" value="1"/>
</dbReference>
<evidence type="ECO:0000256" key="5">
    <source>
        <dbReference type="ARBA" id="ARBA00022737"/>
    </source>
</evidence>
<dbReference type="SUPFAM" id="SSF50729">
    <property type="entry name" value="PH domain-like"/>
    <property type="match status" value="1"/>
</dbReference>
<keyword evidence="6 12" id="KW-0547">Nucleotide-binding</keyword>
<dbReference type="CDD" id="cd23767">
    <property type="entry name" value="IQCD"/>
    <property type="match status" value="1"/>
</dbReference>
<sequence>MAWWRSGNLYSGWYRQPSASLGLHSLPSRTSRASALCGGLKKRKDGWKICNLQNKYWVRISLYDLASNTAAGSDGDSNRDADHAPQDYPPAPGPIPFRDDKQETMVVRPYPQVQALGPPQTVSIQPGTPVTVPASTVHLPQAQSTVLTEGQMKAVLKSPMPSRLIAPAPVVNQAHIPKVPGHITVTIESSIAPTPSIPVATISGQQGNLHHLMPANIQIIRGSAPALQIGAPPVPPQTFTSHLPRGAAAAAVMSSSKTVLRPATGASVGPGPPTVQHIIHQSIQSRPAVTTSTPVIPTVVASRTQSPVISSAVSHSTDIVHGRPGMTIHPPPAAVSIQRPPTSRDIATRITLPSHPAIGGQKAQPPNTMTQKSIFSTVTPVAAATVAPIVATNSVPSTTAIGSVPHSQMTSNTLVTMTVASHSSHATAVTTSTIPVAKVVPQPIAHSTSRVQPDYPGERANLIPISGHRASPNPVTMEPRSDRPTVPVQFQYFLPAYSSSYPLTHTYTPISSSVSTIRQYPVTPQAPSSALPTQPGVGVATTVHLNHMQLMAVDRIGLPSPQISTQGIQQAPITAQGIQPSHIGVQGLHGSAPITTQGLQQATGVTQQPQQQPQQGQGDAKPVVLADGFVASPISTTFGGTQPVATMVQAHPQGASVGGGPTLVSSPRPSILRKKPAAETCVRKNLIPAQPSDQGGARMETAVRAAGSPRPAGLKPKTEVHIAVAPPVMAAVEALPSQPLEQHIVSTAPQHMAQALPTMLSAPGPVPLSQPSTVLSALPAAMAVTPPVAASMANAVASPTQPAASSTVSCVPSSTEIKIKQEAEPMDTSSQQQDSNASLSLAPTLGSQAASMATSAPGELIPGASPRKKPRKQQHVISTEESEMMETNSTDEEKATGRPITGRAERRESPPREYVDEEGVRYVQVRPRPPVTLLRHYRNPWKAAYHHFQRYSDIRVKEDKKGSLQEMANQKGVACRAQGWKIHLCAAQLRQLTNLEHDVYSRLSTLQEGLIPKKRAGGDDDLHRINELIQGNMQRCKLVMDQVTEARDTMMKVLDHKDKVLKLLNKNGAVKKSSKLKRKERAKTHATKEQDAKEMSSMMHLSKGDFVWVDTGSGIPIGAEVKVTDTGQLQLIDDEGKVHKIDKKKEVSIRPMHPTAVKGVDDMIRLGDLNEAGLLRNLLVRHKEGIIYTYTGSILVAVNPYQLLPLYTTEHVHMYTDRRLGELPPHVFAIADSCFFNMRRNQRNQCCVISGESGAGKTESTKLILQFLAAVSGQHSWIEQQILEANPILEAFGNAKTVRNDNSSRFGKYIDINFTEGGAIEGARIEQYLLEKSRVCHQAPEERNYHIFYYMLMGMSAEQKKTLSLGTTAEYNYLTMGKCTSCEGRDDIKEFAHFRSALKILMFTESDSWEIYKLLAAILHLGNVRFEGTIVNNMESCDIKKSSHFNMTGKLLEVEPKSLGKGLTERSLMTNRECVTRSLTSAQAVDGRDAFVKAIYGRLFIWIVDKINEVIYKPETEDSNRAPNSIGLLDIFGFENFKNNSFEQLCINYANEQLQQFFVRHVFKLEQEEYARESIVWERVDYKDNQHTLDVLASKPLNMLSLIDEESSFPKGTDTTMLQKINQVHGKGGVYVPPKNDYETQFGVRHFAGEVYYDSKGFLEKNRDALSSDLIQVVETSDNKLLKQIFHNEVSTNSGIKSSANPRMIINASKSSLRQMNDGKKRVPTLTYQFRQSLESLMKTLTVCQPYFIRCVKPNDFKKPMLFDRDLCMRQLRYSGMMETIRIRKAGYPVRYTFSEFLDRYRVLLKSSVCDPKKESKQKCCESICHTVLTGEGDWKTGKTKIFLKDFHDTMLELERMNSLHTKALLIQKVLRGFKYRKEFLRKRSAALVIQKHWRGHKGRKLYRTVKLGFGRLQAKVRSRQLQFQYKRKREAAVLLQTQIRGFLARKEWRRKQSAVLLLQARLRRALRRKAERKKFTDMKKSAAEKAAEQQEILRKQKYLNEVLEKKREEKDQTPKLTDQEIDSIFDVIPEFNKGFEKYDRSRMISEEIDIDEELMLKYDDQDDFDDLDEYSFSKFASVFFQGAATYTHIRQRLREPLLHHEDEGDVMAALTVWWIILRFMGDLPEPKNPVQVNQRGQRNDVRSQTGVDVLIGEGPTLDRPLTTLEKLHIIVRYAILRSDLRDEIYCQICKQVQENNNRNSYFRGWILLSLCLGIFPPSEKFAKYLQSFIRFAPSGYSSYCAERLRRTVQNGVRSEPPSWLELQATKTKKPIVVTLRLLDGRSMTLAVDSASTSKEICQMLANKIKLRDTFGFSLYVSLFEKVWALGSGREHLMDAVSQCEQEVKRRGGQEQHAPWRLFFRKEVFAPWHDCSQDDVSTQLIYKQIIQGLKSGEYQTPKQDDLVDLTTKHLYIQHGATCGPNDVKAAVQDCISNTLLEAKSEAKWTQMVSTEHSQNPFVSQRKNPEEVKAELVDYARDKWPMLFSRFYEMVKTSGPALPKSKFIVAVNCMGITFLDERERKLLNLSYPEVTGVNISKEGKGSGQRVSLVTLKGDFTLSGTRADDMAELVTMFLSGLTERSQYALALKDGESTDDPTFLRFKKGDLIILVKDNEFAQQRGWIKGQSAGSGKTGAVPLEAILILPTLAKPSNEVMSLLNLPPNQRKNIPIETGTVERVAPATLREYSLQNFRQPTKDVNKQVMSRNAAPERLWVNSREPIRQPLLMKLIGNSELSHKACLAFTAILKYMGDYPTKQTQSPLDLTDQIFGPATQYEPLRDEIYCQIMKQMTNNNNRFSLDQGWQLLWLCCGLFPPSQSLRRHAQKFLETRPRETLASDCLQRMQNSLRMEPRKLPPHQVEVEAIQHNSLQILHKVQFPNDTEEIFAVNTTTKIKDLIQNITKKLKLASADGFSLFVKTHDKVLSLNETEYFFDSLRQITDWSKKSKRIKDAPGPTTISYVVFFMRKLWFNVVPGRDLEADLMFYFPQELPKYLRGYHVCTKEEMVSIAALLFRIKTNNDKTQLVTLTKSLKELVPADQLKAMSDNEWKKTVVAAFNSQGNMTVDEAKVSFLKMVYRWPTFGCAFFEVKQTSEPNFPDIVRIAISKQGLTIIHPKTKEVLANHPFNRIANWCSGSTYFHMTVGNLVKGSKFLCETSLGYKMDDLITSYVNMYLREKRALQTTRNPCFDI</sequence>
<feature type="compositionally biased region" description="Basic residues" evidence="13">
    <location>
        <begin position="1072"/>
        <end position="1085"/>
    </location>
</feature>
<keyword evidence="5" id="KW-0677">Repeat</keyword>
<dbReference type="GO" id="GO:0003779">
    <property type="term" value="F:actin binding"/>
    <property type="evidence" value="ECO:0007669"/>
    <property type="project" value="UniProtKB-KW"/>
</dbReference>
<dbReference type="PANTHER" id="PTHR22692">
    <property type="entry name" value="MYOSIN VII, XV"/>
    <property type="match status" value="1"/>
</dbReference>
<evidence type="ECO:0000256" key="8">
    <source>
        <dbReference type="ARBA" id="ARBA00023123"/>
    </source>
</evidence>
<dbReference type="PROSITE" id="PS50057">
    <property type="entry name" value="FERM_3"/>
    <property type="match status" value="2"/>
</dbReference>
<feature type="domain" description="SH3" evidence="15">
    <location>
        <begin position="2577"/>
        <end position="2643"/>
    </location>
</feature>
<feature type="region of interest" description="Disordered" evidence="13">
    <location>
        <begin position="70"/>
        <end position="99"/>
    </location>
</feature>
<feature type="region of interest" description="Disordered" evidence="13">
    <location>
        <begin position="463"/>
        <end position="483"/>
    </location>
</feature>
<evidence type="ECO:0000256" key="13">
    <source>
        <dbReference type="SAM" id="MobiDB-lite"/>
    </source>
</evidence>
<dbReference type="Pfam" id="PF24123">
    <property type="entry name" value="Myosin_VII_N"/>
    <property type="match status" value="1"/>
</dbReference>
<dbReference type="GO" id="GO:0005524">
    <property type="term" value="F:ATP binding"/>
    <property type="evidence" value="ECO:0007669"/>
    <property type="project" value="UniProtKB-UniRule"/>
</dbReference>
<evidence type="ECO:0000256" key="12">
    <source>
        <dbReference type="PROSITE-ProRule" id="PRU00782"/>
    </source>
</evidence>
<dbReference type="InterPro" id="IPR000857">
    <property type="entry name" value="MyTH4_dom"/>
</dbReference>
<dbReference type="Gene3D" id="1.20.120.720">
    <property type="entry name" value="Myosin VI head, motor domain, U50 subdomain"/>
    <property type="match status" value="1"/>
</dbReference>
<dbReference type="InterPro" id="IPR000048">
    <property type="entry name" value="IQ_motif_EF-hand-BS"/>
</dbReference>
<feature type="region of interest" description="Disordered" evidence="13">
    <location>
        <begin position="1071"/>
        <end position="1096"/>
    </location>
</feature>
<dbReference type="Gene3D" id="3.40.850.10">
    <property type="entry name" value="Kinesin motor domain"/>
    <property type="match status" value="1"/>
</dbReference>
<evidence type="ECO:0008006" key="21">
    <source>
        <dbReference type="Google" id="ProtNLM"/>
    </source>
</evidence>
<dbReference type="InterPro" id="IPR057130">
    <property type="entry name" value="Myosin_VII_N"/>
</dbReference>
<gene>
    <name evidence="19" type="ORF">KC01_LOCUS22382</name>
</gene>
<evidence type="ECO:0000256" key="10">
    <source>
        <dbReference type="ARBA" id="ARBA00023203"/>
    </source>
</evidence>
<keyword evidence="8 12" id="KW-0518">Myosin</keyword>
<name>A0AAV2KTC5_KNICA</name>
<keyword evidence="4" id="KW-0963">Cytoplasm</keyword>
<evidence type="ECO:0000256" key="2">
    <source>
        <dbReference type="ARBA" id="ARBA00008314"/>
    </source>
</evidence>
<dbReference type="Proteomes" id="UP001497482">
    <property type="component" value="Chromosome 2"/>
</dbReference>
<dbReference type="CDD" id="cd17092">
    <property type="entry name" value="FERM1_F1_Myosin-VII"/>
    <property type="match status" value="1"/>
</dbReference>
<feature type="domain" description="MyTH4" evidence="17">
    <location>
        <begin position="2712"/>
        <end position="2861"/>
    </location>
</feature>
<dbReference type="FunFam" id="1.10.10.820:FF:000001">
    <property type="entry name" value="Myosin heavy chain"/>
    <property type="match status" value="1"/>
</dbReference>
<dbReference type="Pfam" id="PF00784">
    <property type="entry name" value="MyTH4"/>
    <property type="match status" value="2"/>
</dbReference>
<evidence type="ECO:0000259" key="16">
    <source>
        <dbReference type="PROSITE" id="PS50057"/>
    </source>
</evidence>
<evidence type="ECO:0000259" key="14">
    <source>
        <dbReference type="PROSITE" id="PS01179"/>
    </source>
</evidence>
<feature type="compositionally biased region" description="Low complexity" evidence="13">
    <location>
        <begin position="600"/>
        <end position="618"/>
    </location>
</feature>
<dbReference type="Pfam" id="PF21998">
    <property type="entry name" value="FERM_C1_MyoVII"/>
    <property type="match status" value="1"/>
</dbReference>
<dbReference type="InterPro" id="IPR051567">
    <property type="entry name" value="Unconventional_Myosin_ATPase"/>
</dbReference>
<evidence type="ECO:0000256" key="1">
    <source>
        <dbReference type="ARBA" id="ARBA00004496"/>
    </source>
</evidence>
<dbReference type="PANTHER" id="PTHR22692:SF24">
    <property type="entry name" value="MYOSIN VIIB"/>
    <property type="match status" value="1"/>
</dbReference>
<evidence type="ECO:0000256" key="6">
    <source>
        <dbReference type="ARBA" id="ARBA00022741"/>
    </source>
</evidence>
<dbReference type="PROSITE" id="PS50002">
    <property type="entry name" value="SH3"/>
    <property type="match status" value="1"/>
</dbReference>
<dbReference type="SMART" id="SM00242">
    <property type="entry name" value="MYSc"/>
    <property type="match status" value="1"/>
</dbReference>
<dbReference type="GO" id="GO:0120025">
    <property type="term" value="C:plasma membrane bounded cell projection"/>
    <property type="evidence" value="ECO:0007669"/>
    <property type="project" value="UniProtKB-ARBA"/>
</dbReference>
<keyword evidence="9 12" id="KW-0505">Motor protein</keyword>
<dbReference type="CDD" id="cd17093">
    <property type="entry name" value="FERM2_F1_Myosin-VII"/>
    <property type="match status" value="1"/>
</dbReference>
<dbReference type="Gene3D" id="1.25.40.530">
    <property type="entry name" value="MyTH4 domain"/>
    <property type="match status" value="2"/>
</dbReference>
<evidence type="ECO:0000256" key="7">
    <source>
        <dbReference type="ARBA" id="ARBA00022840"/>
    </source>
</evidence>
<evidence type="ECO:0000259" key="18">
    <source>
        <dbReference type="PROSITE" id="PS51456"/>
    </source>
</evidence>
<keyword evidence="20" id="KW-1185">Reference proteome</keyword>
<keyword evidence="10 12" id="KW-0009">Actin-binding</keyword>
<keyword evidence="7 12" id="KW-0067">ATP-binding</keyword>
<dbReference type="GO" id="GO:0005737">
    <property type="term" value="C:cytoplasm"/>
    <property type="evidence" value="ECO:0007669"/>
    <property type="project" value="UniProtKB-SubCell"/>
</dbReference>